<reference evidence="2" key="1">
    <citation type="submission" date="2015-04" db="UniProtKB">
        <authorList>
            <consortium name="EnsemblPlants"/>
        </authorList>
    </citation>
    <scope>IDENTIFICATION</scope>
</reference>
<name>A0A0E0BUS8_9ORYZ</name>
<organism evidence="2">
    <name type="scientific">Oryza glumipatula</name>
    <dbReference type="NCBI Taxonomy" id="40148"/>
    <lineage>
        <taxon>Eukaryota</taxon>
        <taxon>Viridiplantae</taxon>
        <taxon>Streptophyta</taxon>
        <taxon>Embryophyta</taxon>
        <taxon>Tracheophyta</taxon>
        <taxon>Spermatophyta</taxon>
        <taxon>Magnoliopsida</taxon>
        <taxon>Liliopsida</taxon>
        <taxon>Poales</taxon>
        <taxon>Poaceae</taxon>
        <taxon>BOP clade</taxon>
        <taxon>Oryzoideae</taxon>
        <taxon>Oryzeae</taxon>
        <taxon>Oryzinae</taxon>
        <taxon>Oryza</taxon>
    </lineage>
</organism>
<dbReference type="PANTHER" id="PTHR33491">
    <property type="entry name" value="OSJNBA0016N04.9 PROTEIN"/>
    <property type="match status" value="1"/>
</dbReference>
<keyword evidence="1" id="KW-0732">Signal</keyword>
<feature type="signal peptide" evidence="1">
    <location>
        <begin position="1"/>
        <end position="24"/>
    </location>
</feature>
<evidence type="ECO:0000256" key="1">
    <source>
        <dbReference type="SAM" id="SignalP"/>
    </source>
</evidence>
<evidence type="ECO:0008006" key="4">
    <source>
        <dbReference type="Google" id="ProtNLM"/>
    </source>
</evidence>
<protein>
    <recommendedName>
        <fullName evidence="4">Wall-associated receptor kinase galacturonan-binding domain-containing protein</fullName>
    </recommendedName>
</protein>
<feature type="chain" id="PRO_5002355255" description="Wall-associated receptor kinase galacturonan-binding domain-containing protein" evidence="1">
    <location>
        <begin position="25"/>
        <end position="309"/>
    </location>
</feature>
<dbReference type="EnsemblPlants" id="OGLUM12G19320.1">
    <property type="protein sequence ID" value="OGLUM12G19320.1"/>
    <property type="gene ID" value="OGLUM12G19320"/>
</dbReference>
<sequence length="309" mass="31890">MSLAGGLLLLLILHLLIIPDGALSATAAAAGRGCQRRCGGLLVPYPFGFSGSCPIKLACNESSATPAALMVSSSTSEEAAADRSPYTVVRFNATASTFVVSLPPSCDRTVSGARRWLAGANYGVSSRTGLFLRGCLNATTTNCSVPVETMLRTTRCGNETSTSSSSSSSSLTCVASLSADSTAAAAAAAAGRGEGLFMKWERVEEPRCGNLMTSVYGDTRDGVFSLEFAMAEMGWWVNGSCSNHTAGGSGGGVDDLGRCAANATCVPVQTPTGEWAHRCECLPGMDGDGFAAGEGCFFSVERFGKKFEK</sequence>
<reference evidence="2" key="2">
    <citation type="submission" date="2018-05" db="EMBL/GenBank/DDBJ databases">
        <title>OgluRS3 (Oryza glumaepatula Reference Sequence Version 3).</title>
        <authorList>
            <person name="Zhang J."/>
            <person name="Kudrna D."/>
            <person name="Lee S."/>
            <person name="Talag J."/>
            <person name="Welchert J."/>
            <person name="Wing R.A."/>
        </authorList>
    </citation>
    <scope>NUCLEOTIDE SEQUENCE [LARGE SCALE GENOMIC DNA]</scope>
</reference>
<dbReference type="eggNOG" id="KOG1187">
    <property type="taxonomic scope" value="Eukaryota"/>
</dbReference>
<evidence type="ECO:0000313" key="3">
    <source>
        <dbReference type="Proteomes" id="UP000026961"/>
    </source>
</evidence>
<dbReference type="Gramene" id="OGLUM12G19320.1">
    <property type="protein sequence ID" value="OGLUM12G19320.1"/>
    <property type="gene ID" value="OGLUM12G19320"/>
</dbReference>
<dbReference type="Gene3D" id="2.10.25.10">
    <property type="entry name" value="Laminin"/>
    <property type="match status" value="1"/>
</dbReference>
<keyword evidence="3" id="KW-1185">Reference proteome</keyword>
<accession>A0A0E0BUS8</accession>
<dbReference type="STRING" id="40148.A0A0E0BUS8"/>
<dbReference type="AlphaFoldDB" id="A0A0E0BUS8"/>
<dbReference type="Proteomes" id="UP000026961">
    <property type="component" value="Chromosome 12"/>
</dbReference>
<dbReference type="HOGENOM" id="CLU_064188_0_0_1"/>
<proteinExistence type="predicted"/>
<evidence type="ECO:0000313" key="2">
    <source>
        <dbReference type="EnsemblPlants" id="OGLUM12G19320.1"/>
    </source>
</evidence>